<organism evidence="2">
    <name type="scientific">marine metagenome</name>
    <dbReference type="NCBI Taxonomy" id="408172"/>
    <lineage>
        <taxon>unclassified sequences</taxon>
        <taxon>metagenomes</taxon>
        <taxon>ecological metagenomes</taxon>
    </lineage>
</organism>
<evidence type="ECO:0000256" key="1">
    <source>
        <dbReference type="SAM" id="Phobius"/>
    </source>
</evidence>
<dbReference type="EMBL" id="UINC01055107">
    <property type="protein sequence ID" value="SVB73608.1"/>
    <property type="molecule type" value="Genomic_DNA"/>
</dbReference>
<evidence type="ECO:0008006" key="3">
    <source>
        <dbReference type="Google" id="ProtNLM"/>
    </source>
</evidence>
<accession>A0A382GEJ1</accession>
<name>A0A382GEJ1_9ZZZZ</name>
<dbReference type="Gene3D" id="1.10.287.910">
    <property type="entry name" value="bacterial mercury transporter, merf"/>
    <property type="match status" value="1"/>
</dbReference>
<sequence>MEAKMQFTDIKPGIIGLTTSFGASICCVLPMTIVLLGLGSGGFMMVTMQYRFILYPLGLVGLVTSYWLYFRSKQLCDAQVCQMQGKRWNVMALAFSTVLMSVVTYVDFFLVSL</sequence>
<reference evidence="2" key="1">
    <citation type="submission" date="2018-05" db="EMBL/GenBank/DDBJ databases">
        <authorList>
            <person name="Lanie J.A."/>
            <person name="Ng W.-L."/>
            <person name="Kazmierczak K.M."/>
            <person name="Andrzejewski T.M."/>
            <person name="Davidsen T.M."/>
            <person name="Wayne K.J."/>
            <person name="Tettelin H."/>
            <person name="Glass J.I."/>
            <person name="Rusch D."/>
            <person name="Podicherti R."/>
            <person name="Tsui H.-C.T."/>
            <person name="Winkler M.E."/>
        </authorList>
    </citation>
    <scope>NUCLEOTIDE SEQUENCE</scope>
</reference>
<evidence type="ECO:0000313" key="2">
    <source>
        <dbReference type="EMBL" id="SVB73608.1"/>
    </source>
</evidence>
<feature type="transmembrane region" description="Helical" evidence="1">
    <location>
        <begin position="21"/>
        <end position="46"/>
    </location>
</feature>
<gene>
    <name evidence="2" type="ORF">METZ01_LOCUS226462</name>
</gene>
<protein>
    <recommendedName>
        <fullName evidence="3">Mercuric transport protein MerT</fullName>
    </recommendedName>
</protein>
<dbReference type="AlphaFoldDB" id="A0A382GEJ1"/>
<keyword evidence="1" id="KW-0472">Membrane</keyword>
<keyword evidence="1" id="KW-1133">Transmembrane helix</keyword>
<feature type="transmembrane region" description="Helical" evidence="1">
    <location>
        <begin position="52"/>
        <end position="69"/>
    </location>
</feature>
<proteinExistence type="predicted"/>
<feature type="transmembrane region" description="Helical" evidence="1">
    <location>
        <begin position="90"/>
        <end position="111"/>
    </location>
</feature>
<keyword evidence="1" id="KW-0812">Transmembrane</keyword>